<sequence>MAKYLEIAEILKNRIEHGDYLNSPMPGERKIADEIGVSYMTARKAIRHLIDAGVIGKAEDGKAQLPKSEALYANCAFLAPAFASLQTIRWQMALDQTLNRSGRLLRSAYFVHWDDLAIAETLANFDLVFLLPKLETPPERLLRKLADSGKPVIVLESDWSERGFLSILSSPVEAIDQLLELLAEGGVPVDCFNSQPLDDIIEARLAQWKKFPHRGRCFNYPINFYGETLPHTCRVASGLLREGSWEPRAVFCTTLSAAIGLNRVFTEFGLQVGRDVKLAAVNGEDWAPYLTPSITALANADLNALVARALELLRTGCAPVCLKPARLEVLPGESTAGFHQLS</sequence>
<dbReference type="InterPro" id="IPR000524">
    <property type="entry name" value="Tscrpt_reg_HTH_GntR"/>
</dbReference>
<evidence type="ECO:0000256" key="1">
    <source>
        <dbReference type="ARBA" id="ARBA00023015"/>
    </source>
</evidence>
<evidence type="ECO:0000259" key="4">
    <source>
        <dbReference type="Pfam" id="PF00392"/>
    </source>
</evidence>
<dbReference type="GO" id="GO:0003677">
    <property type="term" value="F:DNA binding"/>
    <property type="evidence" value="ECO:0007669"/>
    <property type="project" value="UniProtKB-KW"/>
</dbReference>
<comment type="caution">
    <text evidence="6">The sequence shown here is derived from an EMBL/GenBank/DDBJ whole genome shotgun (WGS) entry which is preliminary data.</text>
</comment>
<gene>
    <name evidence="6" type="ORF">C8D82_11716</name>
</gene>
<proteinExistence type="predicted"/>
<dbReference type="InterPro" id="IPR036390">
    <property type="entry name" value="WH_DNA-bd_sf"/>
</dbReference>
<accession>A0A2U1AVN0</accession>
<dbReference type="Gene3D" id="3.40.50.2300">
    <property type="match status" value="2"/>
</dbReference>
<dbReference type="EMBL" id="QEKH01000017">
    <property type="protein sequence ID" value="PVY40297.1"/>
    <property type="molecule type" value="Genomic_DNA"/>
</dbReference>
<dbReference type="Proteomes" id="UP000245959">
    <property type="component" value="Unassembled WGS sequence"/>
</dbReference>
<dbReference type="AlphaFoldDB" id="A0A2U1AVN0"/>
<dbReference type="InterPro" id="IPR046335">
    <property type="entry name" value="LacI/GalR-like_sensor"/>
</dbReference>
<evidence type="ECO:0000313" key="6">
    <source>
        <dbReference type="EMBL" id="PVY40297.1"/>
    </source>
</evidence>
<dbReference type="InterPro" id="IPR036388">
    <property type="entry name" value="WH-like_DNA-bd_sf"/>
</dbReference>
<feature type="domain" description="Transcriptional regulator LacI/GalR-like sensor" evidence="5">
    <location>
        <begin position="242"/>
        <end position="316"/>
    </location>
</feature>
<dbReference type="CDD" id="cd07377">
    <property type="entry name" value="WHTH_GntR"/>
    <property type="match status" value="1"/>
</dbReference>
<dbReference type="InterPro" id="IPR028082">
    <property type="entry name" value="Peripla_BP_I"/>
</dbReference>
<feature type="domain" description="HTH gntR-type" evidence="4">
    <location>
        <begin position="4"/>
        <end position="55"/>
    </location>
</feature>
<reference evidence="6 7" key="1">
    <citation type="submission" date="2018-04" db="EMBL/GenBank/DDBJ databases">
        <title>Genomic Encyclopedia of Type Strains, Phase IV (KMG-IV): sequencing the most valuable type-strain genomes for metagenomic binning, comparative biology and taxonomic classification.</title>
        <authorList>
            <person name="Goeker M."/>
        </authorList>
    </citation>
    <scope>NUCLEOTIDE SEQUENCE [LARGE SCALE GENOMIC DNA]</scope>
    <source>
        <strain evidence="6 7">DSM 14823</strain>
    </source>
</reference>
<evidence type="ECO:0000259" key="5">
    <source>
        <dbReference type="Pfam" id="PF13377"/>
    </source>
</evidence>
<dbReference type="Pfam" id="PF13377">
    <property type="entry name" value="Peripla_BP_3"/>
    <property type="match status" value="1"/>
</dbReference>
<evidence type="ECO:0000313" key="7">
    <source>
        <dbReference type="Proteomes" id="UP000245959"/>
    </source>
</evidence>
<dbReference type="RefSeq" id="WP_116884357.1">
    <property type="nucleotide sequence ID" value="NZ_QEKH01000017.1"/>
</dbReference>
<keyword evidence="3" id="KW-0804">Transcription</keyword>
<protein>
    <submittedName>
        <fullName evidence="6">DNA-binding LacI/PurR family transcriptional regulator</fullName>
    </submittedName>
</protein>
<keyword evidence="2 6" id="KW-0238">DNA-binding</keyword>
<evidence type="ECO:0000256" key="3">
    <source>
        <dbReference type="ARBA" id="ARBA00023163"/>
    </source>
</evidence>
<dbReference type="SUPFAM" id="SSF53822">
    <property type="entry name" value="Periplasmic binding protein-like I"/>
    <property type="match status" value="1"/>
</dbReference>
<dbReference type="SUPFAM" id="SSF46785">
    <property type="entry name" value="Winged helix' DNA-binding domain"/>
    <property type="match status" value="1"/>
</dbReference>
<keyword evidence="1" id="KW-0805">Transcription regulation</keyword>
<dbReference type="GeneID" id="78295656"/>
<keyword evidence="7" id="KW-1185">Reference proteome</keyword>
<dbReference type="Pfam" id="PF00392">
    <property type="entry name" value="GntR"/>
    <property type="match status" value="1"/>
</dbReference>
<name>A0A2U1AVN0_9BACT</name>
<dbReference type="GO" id="GO:0003700">
    <property type="term" value="F:DNA-binding transcription factor activity"/>
    <property type="evidence" value="ECO:0007669"/>
    <property type="project" value="InterPro"/>
</dbReference>
<organism evidence="6 7">
    <name type="scientific">Victivallis vadensis</name>
    <dbReference type="NCBI Taxonomy" id="172901"/>
    <lineage>
        <taxon>Bacteria</taxon>
        <taxon>Pseudomonadati</taxon>
        <taxon>Lentisphaerota</taxon>
        <taxon>Lentisphaeria</taxon>
        <taxon>Victivallales</taxon>
        <taxon>Victivallaceae</taxon>
        <taxon>Victivallis</taxon>
    </lineage>
</organism>
<dbReference type="Gene3D" id="1.10.10.10">
    <property type="entry name" value="Winged helix-like DNA-binding domain superfamily/Winged helix DNA-binding domain"/>
    <property type="match status" value="1"/>
</dbReference>
<evidence type="ECO:0000256" key="2">
    <source>
        <dbReference type="ARBA" id="ARBA00023125"/>
    </source>
</evidence>